<dbReference type="Gene3D" id="3.20.20.80">
    <property type="entry name" value="Glycosidases"/>
    <property type="match status" value="1"/>
</dbReference>
<sequence>MVKISPYVAKALASIVLLTCHAVDAKSVYAHYMIGTVTEGSGHAELDIDQAQALGIEAFAMNVGQPGQSWAQSTVKQLFDKADQTGFKLFFSLDFYQTGDVNAYTELVSNYINRESYLKAGPDNLPVISTFSVGGLSPQDFQTWIQNNYNGKTWFGQWGNVVDGVFGWESAWPAPGQTPANVSDAVDTAVQNAAHAAGKTYMAPLSSLQFKKCCGGSYYRIGEANLPQRMSQLLALNPDFVENDAGESHYIGNNWPEGLTEEILAYSNTDVWPHYDWQPLVASFISAYKDGRDASGMTPPGGSEAVGAMWYRHILKDASCQKPDNWQSAINAVNYGIVVGADASGLSIRVTSGGEVIRETAAQPGLNYGSATGVKVGKQSVELVKDGNSILTAVSSVDVVETNQDCFFNFHVVGLK</sequence>
<dbReference type="InterPro" id="IPR005197">
    <property type="entry name" value="Glyco_hydro_71"/>
</dbReference>
<gene>
    <name evidence="2" type="ORF">IM811_006317</name>
</gene>
<dbReference type="EMBL" id="JADCTT010000016">
    <property type="protein sequence ID" value="KAF9743977.1"/>
    <property type="molecule type" value="Genomic_DNA"/>
</dbReference>
<dbReference type="AlphaFoldDB" id="A0A8H7K536"/>
<dbReference type="GO" id="GO:0051118">
    <property type="term" value="F:glucan endo-1,3-alpha-glucosidase activity"/>
    <property type="evidence" value="ECO:0007669"/>
    <property type="project" value="InterPro"/>
</dbReference>
<keyword evidence="1" id="KW-0732">Signal</keyword>
<comment type="caution">
    <text evidence="2">The sequence shown here is derived from an EMBL/GenBank/DDBJ whole genome shotgun (WGS) entry which is preliminary data.</text>
</comment>
<proteinExistence type="predicted"/>
<dbReference type="Proteomes" id="UP000616885">
    <property type="component" value="Unassembled WGS sequence"/>
</dbReference>
<accession>A0A8H7K536</accession>
<evidence type="ECO:0000256" key="1">
    <source>
        <dbReference type="SAM" id="SignalP"/>
    </source>
</evidence>
<name>A0A8H7K536_BIOOC</name>
<dbReference type="Pfam" id="PF03659">
    <property type="entry name" value="Glyco_hydro_71"/>
    <property type="match status" value="1"/>
</dbReference>
<feature type="chain" id="PRO_5034673300" evidence="1">
    <location>
        <begin position="26"/>
        <end position="416"/>
    </location>
</feature>
<protein>
    <submittedName>
        <fullName evidence="2">Uncharacterized protein</fullName>
    </submittedName>
</protein>
<reference evidence="2" key="1">
    <citation type="submission" date="2020-10" db="EMBL/GenBank/DDBJ databases">
        <title>High-Quality Genome Resource of Clonostachys rosea strain S41 by Oxford Nanopore Long-Read Sequencing.</title>
        <authorList>
            <person name="Wang H."/>
        </authorList>
    </citation>
    <scope>NUCLEOTIDE SEQUENCE</scope>
    <source>
        <strain evidence="2">S41</strain>
    </source>
</reference>
<organism evidence="2 3">
    <name type="scientific">Bionectria ochroleuca</name>
    <name type="common">Gliocladium roseum</name>
    <dbReference type="NCBI Taxonomy" id="29856"/>
    <lineage>
        <taxon>Eukaryota</taxon>
        <taxon>Fungi</taxon>
        <taxon>Dikarya</taxon>
        <taxon>Ascomycota</taxon>
        <taxon>Pezizomycotina</taxon>
        <taxon>Sordariomycetes</taxon>
        <taxon>Hypocreomycetidae</taxon>
        <taxon>Hypocreales</taxon>
        <taxon>Bionectriaceae</taxon>
        <taxon>Clonostachys</taxon>
    </lineage>
</organism>
<evidence type="ECO:0000313" key="2">
    <source>
        <dbReference type="EMBL" id="KAF9743977.1"/>
    </source>
</evidence>
<dbReference type="CDD" id="cd11577">
    <property type="entry name" value="GH71"/>
    <property type="match status" value="1"/>
</dbReference>
<feature type="signal peptide" evidence="1">
    <location>
        <begin position="1"/>
        <end position="25"/>
    </location>
</feature>
<evidence type="ECO:0000313" key="3">
    <source>
        <dbReference type="Proteomes" id="UP000616885"/>
    </source>
</evidence>